<dbReference type="PANTHER" id="PTHR42718">
    <property type="entry name" value="MAJOR FACILITATOR SUPERFAMILY MULTIDRUG TRANSPORTER MFSC"/>
    <property type="match status" value="1"/>
</dbReference>
<accession>A0A148KKB9</accession>
<evidence type="ECO:0000256" key="2">
    <source>
        <dbReference type="ARBA" id="ARBA00022448"/>
    </source>
</evidence>
<dbReference type="PRINTS" id="PR01036">
    <property type="entry name" value="TCRTETB"/>
</dbReference>
<dbReference type="Gene3D" id="1.20.1250.20">
    <property type="entry name" value="MFS general substrate transporter like domains"/>
    <property type="match status" value="1"/>
</dbReference>
<keyword evidence="4 6" id="KW-1133">Transmembrane helix</keyword>
<gene>
    <name evidence="8" type="ORF">AX660_02880</name>
</gene>
<feature type="transmembrane region" description="Helical" evidence="6">
    <location>
        <begin position="164"/>
        <end position="184"/>
    </location>
</feature>
<dbReference type="Gene3D" id="1.20.1720.10">
    <property type="entry name" value="Multidrug resistance protein D"/>
    <property type="match status" value="1"/>
</dbReference>
<evidence type="ECO:0000256" key="6">
    <source>
        <dbReference type="SAM" id="Phobius"/>
    </source>
</evidence>
<feature type="transmembrane region" description="Helical" evidence="6">
    <location>
        <begin position="101"/>
        <end position="125"/>
    </location>
</feature>
<dbReference type="STRING" id="1799789.AX660_02880"/>
<feature type="transmembrane region" description="Helical" evidence="6">
    <location>
        <begin position="221"/>
        <end position="239"/>
    </location>
</feature>
<feature type="transmembrane region" description="Helical" evidence="6">
    <location>
        <begin position="296"/>
        <end position="313"/>
    </location>
</feature>
<organism evidence="8 9">
    <name type="scientific">Paraglaciecola hydrolytica</name>
    <dbReference type="NCBI Taxonomy" id="1799789"/>
    <lineage>
        <taxon>Bacteria</taxon>
        <taxon>Pseudomonadati</taxon>
        <taxon>Pseudomonadota</taxon>
        <taxon>Gammaproteobacteria</taxon>
        <taxon>Alteromonadales</taxon>
        <taxon>Alteromonadaceae</taxon>
        <taxon>Paraglaciecola</taxon>
    </lineage>
</organism>
<feature type="transmembrane region" description="Helical" evidence="6">
    <location>
        <begin position="350"/>
        <end position="367"/>
    </location>
</feature>
<feature type="transmembrane region" description="Helical" evidence="6">
    <location>
        <begin position="397"/>
        <end position="414"/>
    </location>
</feature>
<proteinExistence type="predicted"/>
<keyword evidence="2" id="KW-0813">Transport</keyword>
<dbReference type="InterPro" id="IPR036259">
    <property type="entry name" value="MFS_trans_sf"/>
</dbReference>
<dbReference type="AlphaFoldDB" id="A0A148KKB9"/>
<dbReference type="OrthoDB" id="9812221at2"/>
<dbReference type="CDD" id="cd17321">
    <property type="entry name" value="MFS_MMR_MDR_like"/>
    <property type="match status" value="1"/>
</dbReference>
<evidence type="ECO:0000256" key="5">
    <source>
        <dbReference type="ARBA" id="ARBA00023136"/>
    </source>
</evidence>
<dbReference type="EMBL" id="LSNE01000020">
    <property type="protein sequence ID" value="KXI26737.1"/>
    <property type="molecule type" value="Genomic_DNA"/>
</dbReference>
<dbReference type="GO" id="GO:0016020">
    <property type="term" value="C:membrane"/>
    <property type="evidence" value="ECO:0007669"/>
    <property type="project" value="UniProtKB-SubCell"/>
</dbReference>
<protein>
    <submittedName>
        <fullName evidence="8">MFS transporter</fullName>
    </submittedName>
</protein>
<feature type="transmembrane region" description="Helical" evidence="6">
    <location>
        <begin position="76"/>
        <end position="95"/>
    </location>
</feature>
<dbReference type="SUPFAM" id="SSF103473">
    <property type="entry name" value="MFS general substrate transporter"/>
    <property type="match status" value="1"/>
</dbReference>
<evidence type="ECO:0000259" key="7">
    <source>
        <dbReference type="PROSITE" id="PS50850"/>
    </source>
</evidence>
<evidence type="ECO:0000256" key="4">
    <source>
        <dbReference type="ARBA" id="ARBA00022989"/>
    </source>
</evidence>
<feature type="transmembrane region" description="Helical" evidence="6">
    <location>
        <begin position="196"/>
        <end position="215"/>
    </location>
</feature>
<feature type="domain" description="Major facilitator superfamily (MFS) profile" evidence="7">
    <location>
        <begin position="10"/>
        <end position="452"/>
    </location>
</feature>
<evidence type="ECO:0000256" key="3">
    <source>
        <dbReference type="ARBA" id="ARBA00022692"/>
    </source>
</evidence>
<keyword evidence="5 6" id="KW-0472">Membrane</keyword>
<dbReference type="Pfam" id="PF07690">
    <property type="entry name" value="MFS_1"/>
    <property type="match status" value="1"/>
</dbReference>
<feature type="transmembrane region" description="Helical" evidence="6">
    <location>
        <begin position="259"/>
        <end position="284"/>
    </location>
</feature>
<feature type="transmembrane region" description="Helical" evidence="6">
    <location>
        <begin position="426"/>
        <end position="451"/>
    </location>
</feature>
<sequence>MFKLPITTIALIIVCCGSFIGPMGMAAVNIAIPDLAQDLHASAKMVGWMPTLYLLSSVMFMLPCGKIADNYGRKRVYAFGLGLNAVASFMCAVASSIEWVLFWRFVQGAAGAMIFGVGVAILTSVTSNKKRGVALGISAACVYIGMSIAPAIGGWLTEIWGWRAVFYSQVPLVLCLLLAIKLFLHGEWKSEQKTRFDWWGTALFSLFAVCLVFGLSYLPDLIGILLLALSIFCLGLFIVHQSKSRRPLIRVQMFLESRVFSMSLSTSFLMYASNFSLAFLLSLYLQYIKGFSPAHAGQIILLQAVSMAIMAPLAGKFSDRIQPRLIATMGCVIVAFGFLILSQLSVDSSTAYISGSLLILGIGFGLFSTPNNNAIMGSVSKNELGVASSSMNLSRTIGNLFGMSMVNLMVHYYLGDQTFSVQNNQALMSTISLAFYMSLGFVIAATCISGLRGRA</sequence>
<comment type="caution">
    <text evidence="8">The sequence shown here is derived from an EMBL/GenBank/DDBJ whole genome shotgun (WGS) entry which is preliminary data.</text>
</comment>
<dbReference type="Proteomes" id="UP000070299">
    <property type="component" value="Unassembled WGS sequence"/>
</dbReference>
<feature type="transmembrane region" description="Helical" evidence="6">
    <location>
        <begin position="132"/>
        <end position="152"/>
    </location>
</feature>
<feature type="transmembrane region" description="Helical" evidence="6">
    <location>
        <begin position="45"/>
        <end position="64"/>
    </location>
</feature>
<evidence type="ECO:0000313" key="8">
    <source>
        <dbReference type="EMBL" id="KXI26737.1"/>
    </source>
</evidence>
<feature type="transmembrane region" description="Helical" evidence="6">
    <location>
        <begin position="325"/>
        <end position="344"/>
    </location>
</feature>
<keyword evidence="9" id="KW-1185">Reference proteome</keyword>
<name>A0A148KKB9_9ALTE</name>
<dbReference type="InterPro" id="IPR020846">
    <property type="entry name" value="MFS_dom"/>
</dbReference>
<reference evidence="9" key="1">
    <citation type="submission" date="2016-02" db="EMBL/GenBank/DDBJ databases">
        <authorList>
            <person name="Schultz-Johansen M."/>
            <person name="Glaring M.A."/>
            <person name="Bech P.K."/>
            <person name="Stougaard P."/>
        </authorList>
    </citation>
    <scope>NUCLEOTIDE SEQUENCE [LARGE SCALE GENOMIC DNA]</scope>
    <source>
        <strain evidence="9">S66</strain>
    </source>
</reference>
<comment type="subcellular location">
    <subcellularLocation>
        <location evidence="1">Membrane</location>
        <topology evidence="1">Multi-pass membrane protein</topology>
    </subcellularLocation>
</comment>
<dbReference type="GO" id="GO:0022857">
    <property type="term" value="F:transmembrane transporter activity"/>
    <property type="evidence" value="ECO:0007669"/>
    <property type="project" value="InterPro"/>
</dbReference>
<evidence type="ECO:0000256" key="1">
    <source>
        <dbReference type="ARBA" id="ARBA00004141"/>
    </source>
</evidence>
<evidence type="ECO:0000313" key="9">
    <source>
        <dbReference type="Proteomes" id="UP000070299"/>
    </source>
</evidence>
<dbReference type="PROSITE" id="PS50850">
    <property type="entry name" value="MFS"/>
    <property type="match status" value="1"/>
</dbReference>
<dbReference type="InterPro" id="IPR011701">
    <property type="entry name" value="MFS"/>
</dbReference>
<keyword evidence="3 6" id="KW-0812">Transmembrane</keyword>
<dbReference type="PANTHER" id="PTHR42718:SF9">
    <property type="entry name" value="MAJOR FACILITATOR SUPERFAMILY MULTIDRUG TRANSPORTER MFSC"/>
    <property type="match status" value="1"/>
</dbReference>